<feature type="signal peptide" evidence="1">
    <location>
        <begin position="1"/>
        <end position="16"/>
    </location>
</feature>
<sequence>MILLLLYLSSLFLSLFYHWHRNLTDKAVTFYSRRAPKFTMAPSNQQQANFQLRTNMDWEEIRRRLRSEYGSEVQSEAEISGVLADVDKDLVDCDAEFRRLQSGIIALQNPRKRLEEYKVSLRFLRSPIRRLPNETILRIFDYACEMNELTSKQLQTMPALAISGVCSRWRDLARSCPELWSRIELEMWTIPRHLPGLPILDLYLDSSKQSPLTLEFPSINAELQAAHLEVCAKLAACSDRWKKLATGPYEIYQAMMAQPFQFPIIGTALSPQYRL</sequence>
<dbReference type="InterPro" id="IPR036047">
    <property type="entry name" value="F-box-like_dom_sf"/>
</dbReference>
<reference evidence="3" key="1">
    <citation type="journal article" date="2019" name="Environ. Microbiol.">
        <title>Fungal ecological strategies reflected in gene transcription - a case study of two litter decomposers.</title>
        <authorList>
            <person name="Barbi F."/>
            <person name="Kohler A."/>
            <person name="Barry K."/>
            <person name="Baskaran P."/>
            <person name="Daum C."/>
            <person name="Fauchery L."/>
            <person name="Ihrmark K."/>
            <person name="Kuo A."/>
            <person name="LaButti K."/>
            <person name="Lipzen A."/>
            <person name="Morin E."/>
            <person name="Grigoriev I.V."/>
            <person name="Henrissat B."/>
            <person name="Lindahl B."/>
            <person name="Martin F."/>
        </authorList>
    </citation>
    <scope>NUCLEOTIDE SEQUENCE</scope>
    <source>
        <strain evidence="3">JB14</strain>
    </source>
</reference>
<evidence type="ECO:0000259" key="2">
    <source>
        <dbReference type="PROSITE" id="PS50181"/>
    </source>
</evidence>
<proteinExistence type="predicted"/>
<keyword evidence="1" id="KW-0732">Signal</keyword>
<organism evidence="3 4">
    <name type="scientific">Gymnopus androsaceus JB14</name>
    <dbReference type="NCBI Taxonomy" id="1447944"/>
    <lineage>
        <taxon>Eukaryota</taxon>
        <taxon>Fungi</taxon>
        <taxon>Dikarya</taxon>
        <taxon>Basidiomycota</taxon>
        <taxon>Agaricomycotina</taxon>
        <taxon>Agaricomycetes</taxon>
        <taxon>Agaricomycetidae</taxon>
        <taxon>Agaricales</taxon>
        <taxon>Marasmiineae</taxon>
        <taxon>Omphalotaceae</taxon>
        <taxon>Gymnopus</taxon>
    </lineage>
</organism>
<dbReference type="InterPro" id="IPR001810">
    <property type="entry name" value="F-box_dom"/>
</dbReference>
<dbReference type="Proteomes" id="UP000799118">
    <property type="component" value="Unassembled WGS sequence"/>
</dbReference>
<dbReference type="Pfam" id="PF12937">
    <property type="entry name" value="F-box-like"/>
    <property type="match status" value="1"/>
</dbReference>
<dbReference type="OrthoDB" id="3266451at2759"/>
<name>A0A6A4I111_9AGAR</name>
<feature type="chain" id="PRO_5025690477" description="F-box domain-containing protein" evidence="1">
    <location>
        <begin position="17"/>
        <end position="275"/>
    </location>
</feature>
<evidence type="ECO:0000256" key="1">
    <source>
        <dbReference type="SAM" id="SignalP"/>
    </source>
</evidence>
<dbReference type="AlphaFoldDB" id="A0A6A4I111"/>
<dbReference type="EMBL" id="ML769416">
    <property type="protein sequence ID" value="KAE9404429.1"/>
    <property type="molecule type" value="Genomic_DNA"/>
</dbReference>
<protein>
    <recommendedName>
        <fullName evidence="2">F-box domain-containing protein</fullName>
    </recommendedName>
</protein>
<keyword evidence="4" id="KW-1185">Reference proteome</keyword>
<dbReference type="Gene3D" id="1.20.1280.50">
    <property type="match status" value="1"/>
</dbReference>
<gene>
    <name evidence="3" type="ORF">BT96DRAFT_877595</name>
</gene>
<evidence type="ECO:0000313" key="4">
    <source>
        <dbReference type="Proteomes" id="UP000799118"/>
    </source>
</evidence>
<feature type="domain" description="F-box" evidence="2">
    <location>
        <begin position="125"/>
        <end position="183"/>
    </location>
</feature>
<evidence type="ECO:0000313" key="3">
    <source>
        <dbReference type="EMBL" id="KAE9404429.1"/>
    </source>
</evidence>
<dbReference type="PROSITE" id="PS50181">
    <property type="entry name" value="FBOX"/>
    <property type="match status" value="1"/>
</dbReference>
<dbReference type="SUPFAM" id="SSF81383">
    <property type="entry name" value="F-box domain"/>
    <property type="match status" value="1"/>
</dbReference>
<accession>A0A6A4I111</accession>